<evidence type="ECO:0000256" key="8">
    <source>
        <dbReference type="ARBA" id="ARBA00023145"/>
    </source>
</evidence>
<dbReference type="AGR" id="FB:FBgn0051681"/>
<dbReference type="CDD" id="cd00190">
    <property type="entry name" value="Tryp_SPc"/>
    <property type="match status" value="1"/>
</dbReference>
<proteinExistence type="inferred from homology"/>
<dbReference type="PROSITE" id="PS00135">
    <property type="entry name" value="TRYPSIN_SER"/>
    <property type="match status" value="1"/>
</dbReference>
<dbReference type="GO" id="GO:0006508">
    <property type="term" value="P:proteolysis"/>
    <property type="evidence" value="ECO:0007669"/>
    <property type="project" value="UniProtKB-KW"/>
</dbReference>
<keyword evidence="17" id="KW-1185">Reference proteome</keyword>
<dbReference type="HOGENOM" id="CLU_006842_7_1_1"/>
<reference evidence="15 17" key="2">
    <citation type="journal article" date="2002" name="Genome Biol.">
        <title>Finishing a whole-genome shotgun: release 3 of the Drosophila melanogaster euchromatic genome sequence.</title>
        <authorList>
            <person name="Celniker S.E."/>
            <person name="Wheeler D.A."/>
            <person name="Kronmiller B."/>
            <person name="Carlson J.W."/>
            <person name="Halpern A."/>
            <person name="Patel S."/>
            <person name="Adams M."/>
            <person name="Champe M."/>
            <person name="Dugan S.P."/>
            <person name="Frise E."/>
            <person name="Hodgson A."/>
            <person name="George R.A."/>
            <person name="Hoskins R.A."/>
            <person name="Laverty T."/>
            <person name="Muzny D.M."/>
            <person name="Nelson C.R."/>
            <person name="Pacleb J.M."/>
            <person name="Park S."/>
            <person name="Pfeiffer B.D."/>
            <person name="Richards S."/>
            <person name="Sodergren E.J."/>
            <person name="Svirskas R."/>
            <person name="Tabor P.E."/>
            <person name="Wan K."/>
            <person name="Stapleton M."/>
            <person name="Sutton G.G."/>
            <person name="Venter C."/>
            <person name="Weinstock G."/>
            <person name="Scherer S.E."/>
            <person name="Myers E.W."/>
            <person name="Gibbs R.A."/>
            <person name="Rubin G.M."/>
        </authorList>
    </citation>
    <scope>NUCLEOTIDE SEQUENCE [LARGE SCALE GENOMIC DNA]</scope>
    <source>
        <strain evidence="17">Berkeley</strain>
    </source>
</reference>
<sequence length="264" mass="28828">MCLRLLLSILVSIAGLACAARIPGPEERIVGGSYIPIEYVPWQVSVQNNSLHCCGGVIYSDRAILTAAHCLSNVTVTDLSVRAGSSYWSKGGQVLKVLKTIAHPKYVPKLYNPYDIAVLILEAPLRLGGTVKKIPLAEQTPVAGTIVLTSGWGYTRENSSFLWPILQGVHVAILNRTDCLKAYKHVNITIDMICADGQRWDTCQGDSGGPLIETTKGGHRQLIGMVSWGDGCGTNPGVYEDIAFFHNWIKYTVKKNIYKSIVKI</sequence>
<organism evidence="15 17">
    <name type="scientific">Drosophila melanogaster</name>
    <name type="common">Fruit fly</name>
    <dbReference type="NCBI Taxonomy" id="7227"/>
    <lineage>
        <taxon>Eukaryota</taxon>
        <taxon>Metazoa</taxon>
        <taxon>Ecdysozoa</taxon>
        <taxon>Arthropoda</taxon>
        <taxon>Hexapoda</taxon>
        <taxon>Insecta</taxon>
        <taxon>Pterygota</taxon>
        <taxon>Neoptera</taxon>
        <taxon>Endopterygota</taxon>
        <taxon>Diptera</taxon>
        <taxon>Brachycera</taxon>
        <taxon>Muscomorpha</taxon>
        <taxon>Ephydroidea</taxon>
        <taxon>Drosophilidae</taxon>
        <taxon>Drosophila</taxon>
        <taxon>Sophophora</taxon>
    </lineage>
</organism>
<dbReference type="InterPro" id="IPR009003">
    <property type="entry name" value="Peptidase_S1_PA"/>
</dbReference>
<dbReference type="VEuPathDB" id="VectorBase:FBgn0051681"/>
<reference evidence="15 17" key="3">
    <citation type="journal article" date="2002" name="Genome Biol.">
        <title>Annotation of the Drosophila melanogaster euchromatic genome: a systematic review.</title>
        <authorList>
            <person name="Misra S."/>
            <person name="Crosby M.A."/>
            <person name="Mungall C.J."/>
            <person name="Matthews B.B."/>
            <person name="Campbell K.S."/>
            <person name="Hradecky P."/>
            <person name="Huang Y."/>
            <person name="Kaminker J.S."/>
            <person name="Millburn G.H."/>
            <person name="Prochnik S.E."/>
            <person name="Smith C.D."/>
            <person name="Tupy J.L."/>
            <person name="Whitfied E.J."/>
            <person name="Bayraktaroglu L."/>
            <person name="Berman B.P."/>
            <person name="Bettencourt B.R."/>
            <person name="Celniker S.E."/>
            <person name="de Grey A.D."/>
            <person name="Drysdale R.A."/>
            <person name="Harris N.L."/>
            <person name="Richter J."/>
            <person name="Russo S."/>
            <person name="Schroeder A.J."/>
            <person name="Shu S.Q."/>
            <person name="Stapleton M."/>
            <person name="Yamada C."/>
            <person name="Ashburner M."/>
            <person name="Gelbart W.M."/>
            <person name="Rubin G.M."/>
            <person name="Lewis S.E."/>
        </authorList>
    </citation>
    <scope>GENOME REANNOTATION</scope>
    <source>
        <strain evidence="17">Berkeley</strain>
    </source>
</reference>
<dbReference type="KEGG" id="dme:Dmel_CG31681"/>
<keyword evidence="3" id="KW-0964">Secreted</keyword>
<dbReference type="SMR" id="Q8IPY7"/>
<dbReference type="RefSeq" id="NP_722789.1">
    <property type="nucleotide sequence ID" value="NM_164473.2"/>
</dbReference>
<dbReference type="AlphaFoldDB" id="Q8IPY7"/>
<gene>
    <name evidence="15" type="primary">Dmel\CG31681</name>
    <name evidence="15" type="synonym">SP230</name>
    <name evidence="15 16" type="ORF">CG31681</name>
    <name evidence="15" type="ORF">Dmel_CG31681</name>
</gene>
<feature type="chain" id="PRO_5004308568" description="trypsin" evidence="13">
    <location>
        <begin position="20"/>
        <end position="264"/>
    </location>
</feature>
<dbReference type="PANTHER" id="PTHR24276:SF91">
    <property type="entry name" value="AT26814P-RELATED"/>
    <property type="match status" value="1"/>
</dbReference>
<reference evidence="15 17" key="6">
    <citation type="journal article" date="2005" name="PLoS Comput. Biol.">
        <title>Combined evidence annotation of transposable elements in genome sequences.</title>
        <authorList>
            <person name="Quesneville H."/>
            <person name="Bergman C.M."/>
            <person name="Andrieu O."/>
            <person name="Autard D."/>
            <person name="Nouaud D."/>
            <person name="Ashburner M."/>
            <person name="Anxolabehere D."/>
        </authorList>
    </citation>
    <scope>NUCLEOTIDE SEQUENCE [LARGE SCALE GENOMIC DNA]</scope>
    <source>
        <strain evidence="17">Berkeley</strain>
    </source>
</reference>
<dbReference type="PROSITE" id="PS51257">
    <property type="entry name" value="PROKAR_LIPOPROTEIN"/>
    <property type="match status" value="1"/>
</dbReference>
<reference evidence="15 17" key="7">
    <citation type="journal article" date="2007" name="Science">
        <title>The Release 5.1 annotation of Drosophila melanogaster heterochromatin.</title>
        <authorList>
            <person name="Smith C.D."/>
            <person name="Shu S."/>
            <person name="Mungall C.J."/>
            <person name="Karpen G.H."/>
        </authorList>
    </citation>
    <scope>NUCLEOTIDE SEQUENCE [LARGE SCALE GENOMIC DNA]</scope>
    <source>
        <strain evidence="17">Berkeley</strain>
    </source>
</reference>
<evidence type="ECO:0000256" key="1">
    <source>
        <dbReference type="ARBA" id="ARBA00004239"/>
    </source>
</evidence>
<keyword evidence="6 12" id="KW-0378">Hydrolase</keyword>
<reference evidence="15 17" key="5">
    <citation type="journal article" date="2002" name="Genome Biol.">
        <title>Heterochromatic sequences in a Drosophila whole-genome shotgun assembly.</title>
        <authorList>
            <person name="Hoskins R.A."/>
            <person name="Smith C.D."/>
            <person name="Carlson J.W."/>
            <person name="Carvalho A.B."/>
            <person name="Halpern A."/>
            <person name="Kaminker J.S."/>
            <person name="Kennedy C."/>
            <person name="Mungall C.J."/>
            <person name="Sullivan B.A."/>
            <person name="Sutton G.G."/>
            <person name="Yasuhara J.C."/>
            <person name="Wakimoto B.T."/>
            <person name="Myers E.W."/>
            <person name="Celniker S.E."/>
            <person name="Rubin G.M."/>
            <person name="Karpen G.H."/>
        </authorList>
    </citation>
    <scope>NUCLEOTIDE SEQUENCE [LARGE SCALE GENOMIC DNA]</scope>
    <source>
        <strain evidence="17">Berkeley</strain>
    </source>
</reference>
<dbReference type="eggNOG" id="KOG3627">
    <property type="taxonomic scope" value="Eukaryota"/>
</dbReference>
<evidence type="ECO:0000256" key="3">
    <source>
        <dbReference type="ARBA" id="ARBA00022525"/>
    </source>
</evidence>
<evidence type="ECO:0000256" key="6">
    <source>
        <dbReference type="ARBA" id="ARBA00022801"/>
    </source>
</evidence>
<dbReference type="BioGRID-ORCS" id="318882">
    <property type="hits" value="0 hits in 1 CRISPR screen"/>
</dbReference>
<dbReference type="Proteomes" id="UP000000803">
    <property type="component" value="Chromosome 2L"/>
</dbReference>
<dbReference type="IntAct" id="Q8IPY7">
    <property type="interactions" value="1"/>
</dbReference>
<evidence type="ECO:0000259" key="14">
    <source>
        <dbReference type="PROSITE" id="PS50240"/>
    </source>
</evidence>
<dbReference type="GO" id="GO:0005576">
    <property type="term" value="C:extracellular region"/>
    <property type="evidence" value="ECO:0007669"/>
    <property type="project" value="UniProtKB-SubCell"/>
</dbReference>
<dbReference type="SMART" id="SM00020">
    <property type="entry name" value="Tryp_SPc"/>
    <property type="match status" value="1"/>
</dbReference>
<comment type="subcellular location">
    <subcellularLocation>
        <location evidence="1">Secreted</location>
        <location evidence="1">Extracellular space</location>
    </subcellularLocation>
</comment>
<reference evidence="15 17" key="1">
    <citation type="journal article" date="2000" name="Science">
        <title>The genome sequence of Drosophila melanogaster.</title>
        <authorList>
            <person name="Adams M.D."/>
            <person name="Celniker S.E."/>
            <person name="Holt R.A."/>
            <person name="Evans C.A."/>
            <person name="Gocayne J.D."/>
            <person name="Amanatides P.G."/>
            <person name="Scherer S.E."/>
            <person name="Li P.W."/>
            <person name="Hoskins R.A."/>
            <person name="Galle R.F."/>
            <person name="George R.A."/>
            <person name="Lewis S.E."/>
            <person name="Richards S."/>
            <person name="Ashburner M."/>
            <person name="Henderson S.N."/>
            <person name="Sutton G.G."/>
            <person name="Wortman J.R."/>
            <person name="Yandell M.D."/>
            <person name="Zhang Q."/>
            <person name="Chen L.X."/>
            <person name="Brandon R.C."/>
            <person name="Rogers Y.H."/>
            <person name="Blazej R.G."/>
            <person name="Champe M."/>
            <person name="Pfeiffer B.D."/>
            <person name="Wan K.H."/>
            <person name="Doyle C."/>
            <person name="Baxter E.G."/>
            <person name="Helt G."/>
            <person name="Nelson C.R."/>
            <person name="Gabor G.L."/>
            <person name="Abril J.F."/>
            <person name="Agbayani A."/>
            <person name="An H.J."/>
            <person name="Andrews-Pfannkoch C."/>
            <person name="Baldwin D."/>
            <person name="Ballew R.M."/>
            <person name="Basu A."/>
            <person name="Baxendale J."/>
            <person name="Bayraktaroglu L."/>
            <person name="Beasley E.M."/>
            <person name="Beeson K.Y."/>
            <person name="Benos P.V."/>
            <person name="Berman B.P."/>
            <person name="Bhandari D."/>
            <person name="Bolshakov S."/>
            <person name="Borkova D."/>
            <person name="Botchan M.R."/>
            <person name="Bouck J."/>
            <person name="Brokstein P."/>
            <person name="Brottier P."/>
            <person name="Burtis K.C."/>
            <person name="Busam D.A."/>
            <person name="Butler H."/>
            <person name="Cadieu E."/>
            <person name="Center A."/>
            <person name="Chandra I."/>
            <person name="Cherry J.M."/>
            <person name="Cawley S."/>
            <person name="Dahlke C."/>
            <person name="Davenport L.B."/>
            <person name="Davies P."/>
            <person name="de Pablos B."/>
            <person name="Delcher A."/>
            <person name="Deng Z."/>
            <person name="Mays A.D."/>
            <person name="Dew I."/>
            <person name="Dietz S.M."/>
            <person name="Dodson K."/>
            <person name="Doup L.E."/>
            <person name="Downes M."/>
            <person name="Dugan-Rocha S."/>
            <person name="Dunkov B.C."/>
            <person name="Dunn P."/>
            <person name="Durbin K.J."/>
            <person name="Evangelista C.C."/>
            <person name="Ferraz C."/>
            <person name="Ferriera S."/>
            <person name="Fleischmann W."/>
            <person name="Fosler C."/>
            <person name="Gabrielian A.E."/>
            <person name="Garg N.S."/>
            <person name="Gelbart W.M."/>
            <person name="Glasser K."/>
            <person name="Glodek A."/>
            <person name="Gong F."/>
            <person name="Gorrell J.H."/>
            <person name="Gu Z."/>
            <person name="Guan P."/>
            <person name="Harris M."/>
            <person name="Harris N.L."/>
            <person name="Harvey D."/>
            <person name="Heiman T.J."/>
            <person name="Hernandez J.R."/>
            <person name="Houck J."/>
            <person name="Hostin D."/>
            <person name="Houston K.A."/>
            <person name="Howland T.J."/>
            <person name="Wei M.H."/>
            <person name="Ibegwam C."/>
            <person name="Jalali M."/>
            <person name="Kalush F."/>
            <person name="Karpen G.H."/>
            <person name="Ke Z."/>
            <person name="Kennison J.A."/>
            <person name="Ketchum K.A."/>
            <person name="Kimmel B.E."/>
            <person name="Kodira C.D."/>
            <person name="Kraft C."/>
            <person name="Kravitz S."/>
            <person name="Kulp D."/>
            <person name="Lai Z."/>
            <person name="Lasko P."/>
            <person name="Lei Y."/>
            <person name="Levitsky A.A."/>
            <person name="Li J."/>
            <person name="Li Z."/>
            <person name="Liang Y."/>
            <person name="Lin X."/>
            <person name="Liu X."/>
            <person name="Mattei B."/>
            <person name="McIntosh T.C."/>
            <person name="McLeod M.P."/>
            <person name="McPherson D."/>
            <person name="Merkulov G."/>
            <person name="Milshina N.V."/>
            <person name="Mobarry C."/>
            <person name="Morris J."/>
            <person name="Moshrefi A."/>
            <person name="Mount S.M."/>
            <person name="Moy M."/>
            <person name="Murphy B."/>
            <person name="Murphy L."/>
            <person name="Muzny D.M."/>
            <person name="Nelson D.L."/>
            <person name="Nelson D.R."/>
            <person name="Nelson K.A."/>
            <person name="Nixon K."/>
            <person name="Nusskern D.R."/>
            <person name="Pacleb J.M."/>
            <person name="Palazzolo M."/>
            <person name="Pittman G.S."/>
            <person name="Pan S."/>
            <person name="Pollard J."/>
            <person name="Puri V."/>
            <person name="Reese M.G."/>
            <person name="Reinert K."/>
            <person name="Remington K."/>
            <person name="Saunders R.D."/>
            <person name="Scheeler F."/>
            <person name="Shen H."/>
            <person name="Shue B.C."/>
            <person name="Siden-Kiamos I."/>
            <person name="Simpson M."/>
            <person name="Skupski M.P."/>
            <person name="Smith T."/>
            <person name="Spier E."/>
            <person name="Spradling A.C."/>
            <person name="Stapleton M."/>
            <person name="Strong R."/>
            <person name="Sun E."/>
            <person name="Svirskas R."/>
            <person name="Tector C."/>
            <person name="Turner R."/>
            <person name="Venter E."/>
            <person name="Wang A.H."/>
            <person name="Wang X."/>
            <person name="Wang Z.Y."/>
            <person name="Wassarman D.A."/>
            <person name="Weinstock G.M."/>
            <person name="Weissenbach J."/>
            <person name="Williams S.M."/>
            <person name="WoodageT"/>
            <person name="Worley K.C."/>
            <person name="Wu D."/>
            <person name="Yang S."/>
            <person name="Yao Q.A."/>
            <person name="Ye J."/>
            <person name="Yeh R.F."/>
            <person name="Zaveri J.S."/>
            <person name="Zhan M."/>
            <person name="Zhang G."/>
            <person name="Zhao Q."/>
            <person name="Zheng L."/>
            <person name="Zheng X.H."/>
            <person name="Zhong F.N."/>
            <person name="Zhong W."/>
            <person name="Zhou X."/>
            <person name="Zhu S."/>
            <person name="Zhu X."/>
            <person name="Smith H.O."/>
            <person name="Gibbs R.A."/>
            <person name="Myers E.W."/>
            <person name="Rubin G.M."/>
            <person name="Venter J.C."/>
        </authorList>
    </citation>
    <scope>NUCLEOTIDE SEQUENCE [LARGE SCALE GENOMIC DNA]</scope>
    <source>
        <strain evidence="17">Berkeley</strain>
    </source>
</reference>
<dbReference type="FlyBase" id="FBgn0051681">
    <property type="gene designation" value="CG31681"/>
</dbReference>
<dbReference type="DNASU" id="318882"/>
<evidence type="ECO:0000256" key="11">
    <source>
        <dbReference type="ARBA" id="ARBA00038868"/>
    </source>
</evidence>
<dbReference type="STRING" id="7227.FBpp0077479"/>
<dbReference type="InterPro" id="IPR043504">
    <property type="entry name" value="Peptidase_S1_PA_chymotrypsin"/>
</dbReference>
<reference evidence="15 17" key="8">
    <citation type="journal article" date="2007" name="Science">
        <title>Sequence finishing and mapping of Drosophila melanogaster heterochromatin.</title>
        <authorList>
            <person name="Hoskins R.A."/>
            <person name="Carlson J.W."/>
            <person name="Kennedy C."/>
            <person name="Acevedo D."/>
            <person name="Evans-Holm M."/>
            <person name="Frise E."/>
            <person name="Wan K.H."/>
            <person name="Park S."/>
            <person name="Mendez-Lago M."/>
            <person name="Rossi F."/>
            <person name="Villasante A."/>
            <person name="Dimitri P."/>
            <person name="Karpen G.H."/>
            <person name="Celniker S.E."/>
        </authorList>
    </citation>
    <scope>NUCLEOTIDE SEQUENCE [LARGE SCALE GENOMIC DNA]</scope>
    <source>
        <strain evidence="17">Berkeley</strain>
    </source>
</reference>
<keyword evidence="5 13" id="KW-0732">Signal</keyword>
<keyword evidence="9" id="KW-1015">Disulfide bond</keyword>
<evidence type="ECO:0000256" key="9">
    <source>
        <dbReference type="ARBA" id="ARBA00023157"/>
    </source>
</evidence>
<evidence type="ECO:0000256" key="4">
    <source>
        <dbReference type="ARBA" id="ARBA00022670"/>
    </source>
</evidence>
<dbReference type="SUPFAM" id="SSF50494">
    <property type="entry name" value="Trypsin-like serine proteases"/>
    <property type="match status" value="1"/>
</dbReference>
<dbReference type="MEROPS" id="S01.A26"/>
<dbReference type="EMBL" id="AE014134">
    <property type="protein sequence ID" value="AAN10420.1"/>
    <property type="molecule type" value="Genomic_DNA"/>
</dbReference>
<evidence type="ECO:0000313" key="15">
    <source>
        <dbReference type="EMBL" id="AAN10420.1"/>
    </source>
</evidence>
<dbReference type="InterPro" id="IPR033116">
    <property type="entry name" value="TRYPSIN_SER"/>
</dbReference>
<accession>Q8IPY7</accession>
<dbReference type="GO" id="GO:0004252">
    <property type="term" value="F:serine-type endopeptidase activity"/>
    <property type="evidence" value="ECO:0000255"/>
    <property type="project" value="FlyBase"/>
</dbReference>
<dbReference type="PANTHER" id="PTHR24276">
    <property type="entry name" value="POLYSERASE-RELATED"/>
    <property type="match status" value="1"/>
</dbReference>
<evidence type="ECO:0000313" key="17">
    <source>
        <dbReference type="Proteomes" id="UP000000803"/>
    </source>
</evidence>
<dbReference type="InterPro" id="IPR001314">
    <property type="entry name" value="Peptidase_S1A"/>
</dbReference>
<dbReference type="UCSC" id="CG31681-RA">
    <property type="organism name" value="d. melanogaster"/>
</dbReference>
<dbReference type="EC" id="3.4.21.4" evidence="11"/>
<dbReference type="Bgee" id="FBgn0051681">
    <property type="expression patterns" value="Expressed in spermathecum and 7 other cell types or tissues"/>
</dbReference>
<evidence type="ECO:0000256" key="5">
    <source>
        <dbReference type="ARBA" id="ARBA00022729"/>
    </source>
</evidence>
<dbReference type="InterPro" id="IPR018114">
    <property type="entry name" value="TRYPSIN_HIS"/>
</dbReference>
<feature type="signal peptide" evidence="13">
    <location>
        <begin position="1"/>
        <end position="19"/>
    </location>
</feature>
<dbReference type="PhylomeDB" id="Q8IPY7"/>
<dbReference type="OMA" id="FFRNWIK"/>
<reference evidence="15 17" key="4">
    <citation type="journal article" date="2002" name="Genome Biol.">
        <title>The transposable elements of the Drosophila melanogaster euchromatin: a genomics perspective.</title>
        <authorList>
            <person name="Kaminker J.S."/>
            <person name="Bergman C.M."/>
            <person name="Kronmiller B."/>
            <person name="Carlson J."/>
            <person name="Svirskas R."/>
            <person name="Patel S."/>
            <person name="Frise E."/>
            <person name="Wheeler D.A."/>
            <person name="Lewis S.E."/>
            <person name="Rubin G.M."/>
            <person name="Ashburner M."/>
            <person name="Celniker S.E."/>
        </authorList>
    </citation>
    <scope>NUCLEOTIDE SEQUENCE [LARGE SCALE GENOMIC DNA]</scope>
    <source>
        <strain evidence="17">Berkeley</strain>
    </source>
</reference>
<keyword evidence="8" id="KW-0865">Zymogen</keyword>
<keyword evidence="4 12" id="KW-0645">Protease</keyword>
<dbReference type="PRINTS" id="PR00722">
    <property type="entry name" value="CHYMOTRYPSIN"/>
</dbReference>
<dbReference type="ExpressionAtlas" id="Q8IPY7">
    <property type="expression patterns" value="baseline and differential"/>
</dbReference>
<dbReference type="FunFam" id="2.40.10.10:FF:000427">
    <property type="entry name" value="IP19441p"/>
    <property type="match status" value="1"/>
</dbReference>
<dbReference type="GO" id="GO:0017171">
    <property type="term" value="F:serine hydrolase activity"/>
    <property type="evidence" value="ECO:0007005"/>
    <property type="project" value="FlyBase"/>
</dbReference>
<dbReference type="InterPro" id="IPR001254">
    <property type="entry name" value="Trypsin_dom"/>
</dbReference>
<dbReference type="PROSITE" id="PS00134">
    <property type="entry name" value="TRYPSIN_HIS"/>
    <property type="match status" value="1"/>
</dbReference>
<protein>
    <recommendedName>
        <fullName evidence="11">trypsin</fullName>
        <ecNumber evidence="11">3.4.21.4</ecNumber>
    </recommendedName>
</protein>
<dbReference type="Gene3D" id="2.40.10.10">
    <property type="entry name" value="Trypsin-like serine proteases"/>
    <property type="match status" value="1"/>
</dbReference>
<dbReference type="InParanoid" id="Q8IPY7"/>
<reference evidence="15 17" key="11">
    <citation type="journal article" date="2015" name="Genome Res.">
        <title>The Release 6 reference sequence of the Drosophila melanogaster genome.</title>
        <authorList>
            <person name="Hoskins R.A."/>
            <person name="Carlson J.W."/>
            <person name="Wan K.H."/>
            <person name="Park S."/>
            <person name="Mendez I."/>
            <person name="Galle S.E."/>
            <person name="Booth B.W."/>
            <person name="Pfeiffer B.D."/>
            <person name="George R.A."/>
            <person name="Svirskas R."/>
            <person name="Krzywinski M."/>
            <person name="Schein J."/>
            <person name="Accardo M.C."/>
            <person name="Damia E."/>
            <person name="Messina G."/>
            <person name="Mendez-Lago M."/>
            <person name="de Pablos B."/>
            <person name="Demakova O.V."/>
            <person name="Andreyeva E.N."/>
            <person name="Boldyreva L.V."/>
            <person name="Marra M."/>
            <person name="Carvalho A.B."/>
            <person name="Dimitri P."/>
            <person name="Villasante A."/>
            <person name="Zhimulev I.F."/>
            <person name="Rubin G.M."/>
            <person name="Karpen G.H."/>
            <person name="Celniker S.E."/>
        </authorList>
    </citation>
    <scope>NUCLEOTIDE SEQUENCE [LARGE SCALE GENOMIC DNA]</scope>
    <source>
        <strain evidence="17">Berkeley</strain>
    </source>
</reference>
<comment type="catalytic activity">
    <reaction evidence="10">
        <text>Preferential cleavage: Arg-|-Xaa, Lys-|-Xaa.</text>
        <dbReference type="EC" id="3.4.21.4"/>
    </reaction>
</comment>
<evidence type="ECO:0000256" key="12">
    <source>
        <dbReference type="RuleBase" id="RU363034"/>
    </source>
</evidence>
<dbReference type="Pfam" id="PF00089">
    <property type="entry name" value="Trypsin"/>
    <property type="match status" value="1"/>
</dbReference>
<evidence type="ECO:0000256" key="2">
    <source>
        <dbReference type="ARBA" id="ARBA00007664"/>
    </source>
</evidence>
<dbReference type="PaxDb" id="7227-FBpp0077479"/>
<evidence type="ECO:0000256" key="7">
    <source>
        <dbReference type="ARBA" id="ARBA00022825"/>
    </source>
</evidence>
<dbReference type="PROSITE" id="PS50240">
    <property type="entry name" value="TRYPSIN_DOM"/>
    <property type="match status" value="1"/>
</dbReference>
<evidence type="ECO:0000313" key="16">
    <source>
        <dbReference type="FlyBase" id="FBgn0051681"/>
    </source>
</evidence>
<name>Q8IPY7_DROME</name>
<dbReference type="GeneID" id="318882"/>
<dbReference type="InterPro" id="IPR050430">
    <property type="entry name" value="Peptidase_S1"/>
</dbReference>
<dbReference type="OrthoDB" id="10012881at2759"/>
<evidence type="ECO:0000256" key="10">
    <source>
        <dbReference type="ARBA" id="ARBA00036320"/>
    </source>
</evidence>
<feature type="domain" description="Peptidase S1" evidence="14">
    <location>
        <begin position="29"/>
        <end position="254"/>
    </location>
</feature>
<comment type="similarity">
    <text evidence="2">Belongs to the peptidase S1 family.</text>
</comment>
<evidence type="ECO:0000256" key="13">
    <source>
        <dbReference type="SAM" id="SignalP"/>
    </source>
</evidence>
<keyword evidence="7 12" id="KW-0720">Serine protease</keyword>
<reference evidence="15 17" key="9">
    <citation type="journal article" date="2015" name="G3 (Bethesda)">
        <title>Gene Model Annotations for Drosophila melanogaster: Impact of High-Throughput Data.</title>
        <authorList>
            <consortium name="FlyBase Consortium"/>
            <person name="Matthews B.B."/>
            <person name="Dos Santos G."/>
            <person name="Crosby M.A."/>
            <person name="Emmert D.B."/>
            <person name="St Pierre S.E."/>
            <person name="Gramates L.S."/>
            <person name="Zhou P."/>
            <person name="Schroeder A.J."/>
            <person name="Falls K."/>
            <person name="Strelets V."/>
            <person name="Russo S.M."/>
            <person name="Gelbart W.M."/>
            <person name="null"/>
        </authorList>
    </citation>
    <scope>NUCLEOTIDE SEQUENCE [LARGE SCALE GENOMIC DNA]</scope>
    <source>
        <strain evidence="17">Berkeley</strain>
    </source>
</reference>
<reference evidence="15 17" key="10">
    <citation type="journal article" date="2015" name="G3 (Bethesda)">
        <title>Gene Model Annotations for Drosophila melanogaster: The Rule-Benders.</title>
        <authorList>
            <consortium name="FlyBase Consortium"/>
            <person name="Crosby M.A."/>
            <person name="Gramates L.S."/>
            <person name="Dos Santos G."/>
            <person name="Matthews B.B."/>
            <person name="St Pierre S.E."/>
            <person name="Zhou P."/>
            <person name="Schroeder A.J."/>
            <person name="Falls K."/>
            <person name="Emmert D.B."/>
            <person name="Russo S.M."/>
            <person name="Gelbart W.M."/>
            <person name="null"/>
        </authorList>
    </citation>
    <scope>NUCLEOTIDE SEQUENCE [LARGE SCALE GENOMIC DNA]</scope>
    <source>
        <strain evidence="17">Berkeley</strain>
    </source>
</reference>